<protein>
    <recommendedName>
        <fullName evidence="3">Haloacid dehalogenase-like hydrolase</fullName>
    </recommendedName>
</protein>
<gene>
    <name evidence="1" type="ORF">SAMN05660923_01926</name>
</gene>
<reference evidence="1 2" key="1">
    <citation type="submission" date="2016-10" db="EMBL/GenBank/DDBJ databases">
        <authorList>
            <person name="de Groot N.N."/>
        </authorList>
    </citation>
    <scope>NUCLEOTIDE SEQUENCE [LARGE SCALE GENOMIC DNA]</scope>
    <source>
        <strain evidence="1 2">DSM 23310</strain>
    </source>
</reference>
<dbReference type="GO" id="GO:0000287">
    <property type="term" value="F:magnesium ion binding"/>
    <property type="evidence" value="ECO:0007669"/>
    <property type="project" value="TreeGrafter"/>
</dbReference>
<dbReference type="InterPro" id="IPR000150">
    <property type="entry name" value="Cof"/>
</dbReference>
<evidence type="ECO:0000313" key="2">
    <source>
        <dbReference type="Proteomes" id="UP000198828"/>
    </source>
</evidence>
<dbReference type="Pfam" id="PF08282">
    <property type="entry name" value="Hydrolase_3"/>
    <property type="match status" value="1"/>
</dbReference>
<dbReference type="OrthoDB" id="9781413at2"/>
<dbReference type="CDD" id="cd07516">
    <property type="entry name" value="HAD_Pase"/>
    <property type="match status" value="1"/>
</dbReference>
<dbReference type="InterPro" id="IPR006379">
    <property type="entry name" value="HAD-SF_hydro_IIB"/>
</dbReference>
<dbReference type="SFLD" id="SFLDG01144">
    <property type="entry name" value="C2.B.4:_PGP_Like"/>
    <property type="match status" value="1"/>
</dbReference>
<dbReference type="SUPFAM" id="SSF56784">
    <property type="entry name" value="HAD-like"/>
    <property type="match status" value="1"/>
</dbReference>
<dbReference type="Gene3D" id="3.30.1240.10">
    <property type="match status" value="1"/>
</dbReference>
<dbReference type="RefSeq" id="WP_093753146.1">
    <property type="nucleotide sequence ID" value="NZ_FNNG01000008.1"/>
</dbReference>
<accession>A0A1H2ZZK1</accession>
<keyword evidence="2" id="KW-1185">Reference proteome</keyword>
<dbReference type="SFLD" id="SFLDS00003">
    <property type="entry name" value="Haloacid_Dehalogenase"/>
    <property type="match status" value="1"/>
</dbReference>
<evidence type="ECO:0000313" key="1">
    <source>
        <dbReference type="EMBL" id="SDX22408.1"/>
    </source>
</evidence>
<dbReference type="GO" id="GO:0016791">
    <property type="term" value="F:phosphatase activity"/>
    <property type="evidence" value="ECO:0007669"/>
    <property type="project" value="UniProtKB-ARBA"/>
</dbReference>
<sequence length="276" mass="31643">MKYKLIAIDMDGTLLNSERKVSYKNRNALLRAKKKGIHIVLSTGRILSSALYFSRNLGLNNHVIACNGALIYCLKGQDFIYENSMDVNTAKEIVELAERNSIYYYFYDKYTFYLRKCGSESFDYYKYYEKDWVKQGIEIEIFKNPMDILEHNRPTIYKFVFIDESGDKLLNFREKLKQIKGISISSSWYNNIEVMSEGVSKGTALEYLIKELNIAASEVVAIGDNENDISMFKVAGLAIGMKNGTVDIKDYVDIITDTNDEDGVAKAIEKYVINQL</sequence>
<evidence type="ECO:0008006" key="3">
    <source>
        <dbReference type="Google" id="ProtNLM"/>
    </source>
</evidence>
<dbReference type="AlphaFoldDB" id="A0A1H2ZZK1"/>
<dbReference type="EMBL" id="FNNG01000008">
    <property type="protein sequence ID" value="SDX22408.1"/>
    <property type="molecule type" value="Genomic_DNA"/>
</dbReference>
<organism evidence="1 2">
    <name type="scientific">Tepidimicrobium xylanilyticum</name>
    <dbReference type="NCBI Taxonomy" id="1123352"/>
    <lineage>
        <taxon>Bacteria</taxon>
        <taxon>Bacillati</taxon>
        <taxon>Bacillota</taxon>
        <taxon>Tissierellia</taxon>
        <taxon>Tissierellales</taxon>
        <taxon>Tepidimicrobiaceae</taxon>
        <taxon>Tepidimicrobium</taxon>
    </lineage>
</organism>
<proteinExistence type="predicted"/>
<dbReference type="NCBIfam" id="TIGR00099">
    <property type="entry name" value="Cof-subfamily"/>
    <property type="match status" value="1"/>
</dbReference>
<dbReference type="Gene3D" id="3.40.50.1000">
    <property type="entry name" value="HAD superfamily/HAD-like"/>
    <property type="match status" value="1"/>
</dbReference>
<dbReference type="PROSITE" id="PS01228">
    <property type="entry name" value="COF_1"/>
    <property type="match status" value="1"/>
</dbReference>
<dbReference type="SFLD" id="SFLDG01140">
    <property type="entry name" value="C2.B:_Phosphomannomutase_and_P"/>
    <property type="match status" value="1"/>
</dbReference>
<dbReference type="PANTHER" id="PTHR10000">
    <property type="entry name" value="PHOSPHOSERINE PHOSPHATASE"/>
    <property type="match status" value="1"/>
</dbReference>
<name>A0A1H2ZZK1_9FIRM</name>
<dbReference type="PANTHER" id="PTHR10000:SF8">
    <property type="entry name" value="HAD SUPERFAMILY HYDROLASE-LIKE, TYPE 3"/>
    <property type="match status" value="1"/>
</dbReference>
<dbReference type="NCBIfam" id="TIGR01484">
    <property type="entry name" value="HAD-SF-IIB"/>
    <property type="match status" value="1"/>
</dbReference>
<dbReference type="Proteomes" id="UP000198828">
    <property type="component" value="Unassembled WGS sequence"/>
</dbReference>
<dbReference type="InterPro" id="IPR023214">
    <property type="entry name" value="HAD_sf"/>
</dbReference>
<dbReference type="InterPro" id="IPR036412">
    <property type="entry name" value="HAD-like_sf"/>
</dbReference>
<dbReference type="GO" id="GO:0005829">
    <property type="term" value="C:cytosol"/>
    <property type="evidence" value="ECO:0007669"/>
    <property type="project" value="TreeGrafter"/>
</dbReference>